<dbReference type="CDD" id="cd12913">
    <property type="entry name" value="PDC1_MCP_like"/>
    <property type="match status" value="1"/>
</dbReference>
<evidence type="ECO:0000256" key="7">
    <source>
        <dbReference type="ARBA" id="ARBA00023224"/>
    </source>
</evidence>
<dbReference type="Gene3D" id="3.30.450.20">
    <property type="entry name" value="PAS domain"/>
    <property type="match status" value="2"/>
</dbReference>
<dbReference type="AlphaFoldDB" id="A0A8A7KHB7"/>
<evidence type="ECO:0000256" key="4">
    <source>
        <dbReference type="ARBA" id="ARBA00022692"/>
    </source>
</evidence>
<proteinExistence type="inferred from homology"/>
<dbReference type="GO" id="GO:0005886">
    <property type="term" value="C:plasma membrane"/>
    <property type="evidence" value="ECO:0007669"/>
    <property type="project" value="UniProtKB-SubCell"/>
</dbReference>
<evidence type="ECO:0000256" key="1">
    <source>
        <dbReference type="ARBA" id="ARBA00004651"/>
    </source>
</evidence>
<evidence type="ECO:0000259" key="12">
    <source>
        <dbReference type="PROSITE" id="PS50885"/>
    </source>
</evidence>
<keyword evidence="7 9" id="KW-0807">Transducer</keyword>
<evidence type="ECO:0000259" key="11">
    <source>
        <dbReference type="PROSITE" id="PS50111"/>
    </source>
</evidence>
<dbReference type="InterPro" id="IPR004090">
    <property type="entry name" value="Chemotax_Me-accpt_rcpt"/>
</dbReference>
<feature type="transmembrane region" description="Helical" evidence="10">
    <location>
        <begin position="310"/>
        <end position="334"/>
    </location>
</feature>
<keyword evidence="14" id="KW-1185">Reference proteome</keyword>
<dbReference type="PRINTS" id="PR00260">
    <property type="entry name" value="CHEMTRNSDUCR"/>
</dbReference>
<dbReference type="SMART" id="SM00304">
    <property type="entry name" value="HAMP"/>
    <property type="match status" value="1"/>
</dbReference>
<keyword evidence="5 10" id="KW-1133">Transmembrane helix</keyword>
<dbReference type="PROSITE" id="PS50885">
    <property type="entry name" value="HAMP"/>
    <property type="match status" value="1"/>
</dbReference>
<feature type="domain" description="HAMP" evidence="12">
    <location>
        <begin position="331"/>
        <end position="383"/>
    </location>
</feature>
<dbReference type="Gene3D" id="1.10.287.950">
    <property type="entry name" value="Methyl-accepting chemotaxis protein"/>
    <property type="match status" value="1"/>
</dbReference>
<dbReference type="InterPro" id="IPR004089">
    <property type="entry name" value="MCPsignal_dom"/>
</dbReference>
<dbReference type="GO" id="GO:0004888">
    <property type="term" value="F:transmembrane signaling receptor activity"/>
    <property type="evidence" value="ECO:0007669"/>
    <property type="project" value="InterPro"/>
</dbReference>
<dbReference type="SUPFAM" id="SSF58104">
    <property type="entry name" value="Methyl-accepting chemotaxis protein (MCP) signaling domain"/>
    <property type="match status" value="1"/>
</dbReference>
<evidence type="ECO:0000313" key="13">
    <source>
        <dbReference type="EMBL" id="QTL99475.1"/>
    </source>
</evidence>
<dbReference type="Proteomes" id="UP000665020">
    <property type="component" value="Chromosome"/>
</dbReference>
<evidence type="ECO:0000256" key="3">
    <source>
        <dbReference type="ARBA" id="ARBA00022500"/>
    </source>
</evidence>
<dbReference type="PANTHER" id="PTHR32089:SF112">
    <property type="entry name" value="LYSOZYME-LIKE PROTEIN-RELATED"/>
    <property type="match status" value="1"/>
</dbReference>
<dbReference type="EMBL" id="CP046640">
    <property type="protein sequence ID" value="QTL99475.1"/>
    <property type="molecule type" value="Genomic_DNA"/>
</dbReference>
<reference evidence="13" key="1">
    <citation type="submission" date="2019-12" db="EMBL/GenBank/DDBJ databases">
        <authorList>
            <person name="zhang j."/>
            <person name="sun C.M."/>
        </authorList>
    </citation>
    <scope>NUCLEOTIDE SEQUENCE</scope>
    <source>
        <strain evidence="13">NS-1</strain>
    </source>
</reference>
<keyword evidence="3" id="KW-0145">Chemotaxis</keyword>
<evidence type="ECO:0000256" key="10">
    <source>
        <dbReference type="SAM" id="Phobius"/>
    </source>
</evidence>
<feature type="domain" description="Methyl-accepting transducer" evidence="11">
    <location>
        <begin position="402"/>
        <end position="652"/>
    </location>
</feature>
<evidence type="ECO:0000256" key="9">
    <source>
        <dbReference type="PROSITE-ProRule" id="PRU00284"/>
    </source>
</evidence>
<evidence type="ECO:0000256" key="2">
    <source>
        <dbReference type="ARBA" id="ARBA00022475"/>
    </source>
</evidence>
<dbReference type="Pfam" id="PF00672">
    <property type="entry name" value="HAMP"/>
    <property type="match status" value="1"/>
</dbReference>
<dbReference type="SMART" id="SM00283">
    <property type="entry name" value="MA"/>
    <property type="match status" value="1"/>
</dbReference>
<comment type="subcellular location">
    <subcellularLocation>
        <location evidence="1">Cell membrane</location>
        <topology evidence="1">Multi-pass membrane protein</topology>
    </subcellularLocation>
</comment>
<dbReference type="InterPro" id="IPR033479">
    <property type="entry name" value="dCache_1"/>
</dbReference>
<dbReference type="InterPro" id="IPR003660">
    <property type="entry name" value="HAMP_dom"/>
</dbReference>
<dbReference type="Pfam" id="PF00015">
    <property type="entry name" value="MCPsignal"/>
    <property type="match status" value="1"/>
</dbReference>
<dbReference type="CDD" id="cd06225">
    <property type="entry name" value="HAMP"/>
    <property type="match status" value="1"/>
</dbReference>
<comment type="similarity">
    <text evidence="8">Belongs to the methyl-accepting chemotaxis (MCP) protein family.</text>
</comment>
<protein>
    <submittedName>
        <fullName evidence="13">HAMP domain-containing protein</fullName>
    </submittedName>
</protein>
<keyword evidence="4 10" id="KW-0812">Transmembrane</keyword>
<evidence type="ECO:0000256" key="8">
    <source>
        <dbReference type="ARBA" id="ARBA00029447"/>
    </source>
</evidence>
<dbReference type="GO" id="GO:0006935">
    <property type="term" value="P:chemotaxis"/>
    <property type="evidence" value="ECO:0007669"/>
    <property type="project" value="UniProtKB-KW"/>
</dbReference>
<dbReference type="GO" id="GO:0007165">
    <property type="term" value="P:signal transduction"/>
    <property type="evidence" value="ECO:0007669"/>
    <property type="project" value="UniProtKB-KW"/>
</dbReference>
<organism evidence="13 14">
    <name type="scientific">Iocasia fonsfrigidae</name>
    <dbReference type="NCBI Taxonomy" id="2682810"/>
    <lineage>
        <taxon>Bacteria</taxon>
        <taxon>Bacillati</taxon>
        <taxon>Bacillota</taxon>
        <taxon>Clostridia</taxon>
        <taxon>Halanaerobiales</taxon>
        <taxon>Halanaerobiaceae</taxon>
        <taxon>Iocasia</taxon>
    </lineage>
</organism>
<accession>A0A8A7KHB7</accession>
<keyword evidence="6 10" id="KW-0472">Membrane</keyword>
<dbReference type="Gene3D" id="6.10.340.10">
    <property type="match status" value="1"/>
</dbReference>
<name>A0A8A7KHB7_9FIRM</name>
<dbReference type="CDD" id="cd11386">
    <property type="entry name" value="MCP_signal"/>
    <property type="match status" value="1"/>
</dbReference>
<gene>
    <name evidence="13" type="ORF">GM661_16735</name>
</gene>
<dbReference type="KEGG" id="ifn:GM661_16735"/>
<sequence>MDIFISAISKLYSFRGNNKMIKKKNPLIRISDLKSSIAAKVIIIVAITMLISFFLLGWSINRSISVKLTDLTEQSNMEIAKILNKEIASFLDEAEGAVLRLSKDYGLRSNDQVKIVAKSKFSSELEENNYFQSIYYVSSDDKIVIPERKLADYNYQEEKWFQLAKESNKPVWTTSSKKINEANYTLSLAVPVYDYTDKFMGVLGADISLESLTSILNWNIGKNGCVSLIDSQGKVITISEKEGEQAGTVLSLDTDLNQIYQNELHHGIYRYKNEEYLMSFQPLKKINAAVITMIPFAEAYEAKKVVRMQIFIFALIVLLVMTVTITMIIDYQLIKPLLIIKDRMQEVAAGNLRGRIEFKRQDEIGKLAVTFNRMVRQLKGIITGIHNTAGKVSVTSLNMKNIFQEISTASEAISISTENVSAGTEEQAANIDNVNNEIKKQAGSLNKLAVSNKRVENLTEKMNQAAATGQNEVERVSKQMNNISKAIIDVAEGIKNLQRSSDEIDDILTLINSISKQTNLLALNAAIEAARAGEAGKGFSVVADEIRQLAEESSKSSDRIKGLIDEIKDETKTASQKMAQGNREVSDGAEIAQGAFESFKRIEEAIKDLTEGIYISSAAVAESTENSNMIVSNIENIAIIAEETSASADEVTVTSQEQTSNVQEISVYANELADLSCDLENMVKSFSFQD</sequence>
<keyword evidence="2" id="KW-1003">Cell membrane</keyword>
<feature type="transmembrane region" description="Helical" evidence="10">
    <location>
        <begin position="37"/>
        <end position="58"/>
    </location>
</feature>
<evidence type="ECO:0000313" key="14">
    <source>
        <dbReference type="Proteomes" id="UP000665020"/>
    </source>
</evidence>
<evidence type="ECO:0000256" key="6">
    <source>
        <dbReference type="ARBA" id="ARBA00023136"/>
    </source>
</evidence>
<dbReference type="Pfam" id="PF02743">
    <property type="entry name" value="dCache_1"/>
    <property type="match status" value="1"/>
</dbReference>
<dbReference type="PANTHER" id="PTHR32089">
    <property type="entry name" value="METHYL-ACCEPTING CHEMOTAXIS PROTEIN MCPB"/>
    <property type="match status" value="1"/>
</dbReference>
<dbReference type="PROSITE" id="PS50111">
    <property type="entry name" value="CHEMOTAXIS_TRANSDUC_2"/>
    <property type="match status" value="1"/>
</dbReference>
<evidence type="ECO:0000256" key="5">
    <source>
        <dbReference type="ARBA" id="ARBA00022989"/>
    </source>
</evidence>